<proteinExistence type="predicted"/>
<dbReference type="InterPro" id="IPR018309">
    <property type="entry name" value="Tscrpt_reg_PadR_C"/>
</dbReference>
<dbReference type="AlphaFoldDB" id="A0A8J3BHJ6"/>
<dbReference type="PANTHER" id="PTHR43252:SF6">
    <property type="entry name" value="NEGATIVE TRANSCRIPTION REGULATOR PADR"/>
    <property type="match status" value="1"/>
</dbReference>
<feature type="domain" description="Transcription regulator PadR N-terminal" evidence="1">
    <location>
        <begin position="7"/>
        <end position="80"/>
    </location>
</feature>
<name>A0A8J3BHJ6_9ACTN</name>
<comment type="caution">
    <text evidence="3">The sequence shown here is derived from an EMBL/GenBank/DDBJ whole genome shotgun (WGS) entry which is preliminary data.</text>
</comment>
<protein>
    <submittedName>
        <fullName evidence="3">PadR family transcriptional regulator</fullName>
    </submittedName>
</protein>
<dbReference type="InterPro" id="IPR036388">
    <property type="entry name" value="WH-like_DNA-bd_sf"/>
</dbReference>
<evidence type="ECO:0000313" key="4">
    <source>
        <dbReference type="Proteomes" id="UP000662200"/>
    </source>
</evidence>
<evidence type="ECO:0000313" key="3">
    <source>
        <dbReference type="EMBL" id="GGK21760.1"/>
    </source>
</evidence>
<dbReference type="Pfam" id="PF10400">
    <property type="entry name" value="Vir_act_alpha_C"/>
    <property type="match status" value="1"/>
</dbReference>
<sequence length="178" mass="18980">MSTPHVLLGLLSAGPLHGYDLKRAHDQRLPRARPLAYGQVYATLARLARDGLVTATGTDRAAGPDRTAYAVSDAGRAALDAWLGEIEPPAPHVASAMLAKVVIALLAADTARARDYLARQRAAHAARLRDLTAVKTAPDATLGDLVAADHAILHLDADLRWMQNTAGRVADLHTEVHR</sequence>
<dbReference type="Proteomes" id="UP000662200">
    <property type="component" value="Unassembled WGS sequence"/>
</dbReference>
<feature type="domain" description="Transcription regulator PadR C-terminal" evidence="2">
    <location>
        <begin position="104"/>
        <end position="165"/>
    </location>
</feature>
<dbReference type="Gene3D" id="1.10.10.10">
    <property type="entry name" value="Winged helix-like DNA-binding domain superfamily/Winged helix DNA-binding domain"/>
    <property type="match status" value="1"/>
</dbReference>
<gene>
    <name evidence="3" type="ORF">GCM10010124_12810</name>
</gene>
<reference evidence="3" key="2">
    <citation type="submission" date="2020-09" db="EMBL/GenBank/DDBJ databases">
        <authorList>
            <person name="Sun Q."/>
            <person name="Ohkuma M."/>
        </authorList>
    </citation>
    <scope>NUCLEOTIDE SEQUENCE</scope>
    <source>
        <strain evidence="3">JCM 3091</strain>
    </source>
</reference>
<dbReference type="Pfam" id="PF03551">
    <property type="entry name" value="PadR"/>
    <property type="match status" value="1"/>
</dbReference>
<dbReference type="RefSeq" id="WP_189113251.1">
    <property type="nucleotide sequence ID" value="NZ_BMQC01000003.1"/>
</dbReference>
<dbReference type="EMBL" id="BMQC01000003">
    <property type="protein sequence ID" value="GGK21760.1"/>
    <property type="molecule type" value="Genomic_DNA"/>
</dbReference>
<dbReference type="InterPro" id="IPR005149">
    <property type="entry name" value="Tscrpt_reg_PadR_N"/>
</dbReference>
<organism evidence="3 4">
    <name type="scientific">Pilimelia terevasa</name>
    <dbReference type="NCBI Taxonomy" id="53372"/>
    <lineage>
        <taxon>Bacteria</taxon>
        <taxon>Bacillati</taxon>
        <taxon>Actinomycetota</taxon>
        <taxon>Actinomycetes</taxon>
        <taxon>Micromonosporales</taxon>
        <taxon>Micromonosporaceae</taxon>
        <taxon>Pilimelia</taxon>
    </lineage>
</organism>
<evidence type="ECO:0000259" key="1">
    <source>
        <dbReference type="Pfam" id="PF03551"/>
    </source>
</evidence>
<keyword evidence="4" id="KW-1185">Reference proteome</keyword>
<evidence type="ECO:0000259" key="2">
    <source>
        <dbReference type="Pfam" id="PF10400"/>
    </source>
</evidence>
<accession>A0A8J3BHJ6</accession>
<dbReference type="InterPro" id="IPR036390">
    <property type="entry name" value="WH_DNA-bd_sf"/>
</dbReference>
<reference evidence="3" key="1">
    <citation type="journal article" date="2014" name="Int. J. Syst. Evol. Microbiol.">
        <title>Complete genome sequence of Corynebacterium casei LMG S-19264T (=DSM 44701T), isolated from a smear-ripened cheese.</title>
        <authorList>
            <consortium name="US DOE Joint Genome Institute (JGI-PGF)"/>
            <person name="Walter F."/>
            <person name="Albersmeier A."/>
            <person name="Kalinowski J."/>
            <person name="Ruckert C."/>
        </authorList>
    </citation>
    <scope>NUCLEOTIDE SEQUENCE</scope>
    <source>
        <strain evidence="3">JCM 3091</strain>
    </source>
</reference>
<dbReference type="SUPFAM" id="SSF46785">
    <property type="entry name" value="Winged helix' DNA-binding domain"/>
    <property type="match status" value="1"/>
</dbReference>
<dbReference type="PANTHER" id="PTHR43252">
    <property type="entry name" value="TRANSCRIPTIONAL REGULATOR YQJI"/>
    <property type="match status" value="1"/>
</dbReference>